<evidence type="ECO:0000256" key="4">
    <source>
        <dbReference type="ARBA" id="ARBA00022692"/>
    </source>
</evidence>
<evidence type="ECO:0000256" key="5">
    <source>
        <dbReference type="ARBA" id="ARBA00022960"/>
    </source>
</evidence>
<dbReference type="EMBL" id="JBHTBN010000001">
    <property type="protein sequence ID" value="MFC7356796.1"/>
    <property type="molecule type" value="Genomic_DNA"/>
</dbReference>
<gene>
    <name evidence="17" type="ORF">ACFQO1_03780</name>
</gene>
<proteinExistence type="inferred from homology"/>
<protein>
    <recommendedName>
        <fullName evidence="12">Probable peptidoglycan glycosyltransferase FtsW</fullName>
        <ecNumber evidence="14">2.4.99.28</ecNumber>
    </recommendedName>
    <alternativeName>
        <fullName evidence="13">Cell division protein FtsW</fullName>
    </alternativeName>
    <alternativeName>
        <fullName evidence="10">Cell wall polymerase</fullName>
    </alternativeName>
    <alternativeName>
        <fullName evidence="9">Peptidoglycan polymerase</fullName>
    </alternativeName>
</protein>
<keyword evidence="6" id="KW-0573">Peptidoglycan synthesis</keyword>
<dbReference type="EC" id="2.4.99.28" evidence="14"/>
<evidence type="ECO:0000256" key="1">
    <source>
        <dbReference type="ARBA" id="ARBA00004141"/>
    </source>
</evidence>
<sequence length="397" mass="43326">MKSIFRNIKGDKAIWAVAGLLALFSFLPVYSASSNLAYLYGDGNTLKFLLKHFAHLLLGFAILYGVHKIPYNYFKGLSIIALPIVVILLIVTMAQGTTIDGANASRWIRIPFVGVTFQTSTLAGVVLLTYVARYLTRIKDREVTFKETLLPLWAPVFLVLALILPANFSTTAIIFAMVVLLVFIGGYPLRYLGVILGVGLVVLTLFILTAKAFPGVFPNRVDTWMNRIENFTDKEDTEGDYQIEIAKIAIASGGVTGLGPGKSVQKNFLPQSSSDFIYAIIVEEFGLAGAFGLMFLYLLLLFRLVVVAHKSSSMFGKLLVIGVGLPIVFQALINMAVAVELFPVTGQTLPLISSGGTSIWMTCLALGMVLSVAAKREIQKKEMEEVENPLDILSEAL</sequence>
<feature type="transmembrane region" description="Helical" evidence="16">
    <location>
        <begin position="318"/>
        <end position="339"/>
    </location>
</feature>
<name>A0ABW2MVH5_9FLAO</name>
<evidence type="ECO:0000256" key="12">
    <source>
        <dbReference type="ARBA" id="ARBA00041185"/>
    </source>
</evidence>
<feature type="transmembrane region" description="Helical" evidence="16">
    <location>
        <begin position="351"/>
        <end position="373"/>
    </location>
</feature>
<evidence type="ECO:0000256" key="8">
    <source>
        <dbReference type="ARBA" id="ARBA00023136"/>
    </source>
</evidence>
<keyword evidence="7 16" id="KW-1133">Transmembrane helix</keyword>
<dbReference type="RefSeq" id="WP_380216639.1">
    <property type="nucleotide sequence ID" value="NZ_JBHTBN010000001.1"/>
</dbReference>
<keyword evidence="8 16" id="KW-0472">Membrane</keyword>
<keyword evidence="2" id="KW-0328">Glycosyltransferase</keyword>
<feature type="transmembrane region" description="Helical" evidence="16">
    <location>
        <begin position="172"/>
        <end position="189"/>
    </location>
</feature>
<feature type="transmembrane region" description="Helical" evidence="16">
    <location>
        <begin position="73"/>
        <end position="95"/>
    </location>
</feature>
<feature type="transmembrane region" description="Helical" evidence="16">
    <location>
        <begin position="276"/>
        <end position="306"/>
    </location>
</feature>
<keyword evidence="18" id="KW-1185">Reference proteome</keyword>
<evidence type="ECO:0000256" key="9">
    <source>
        <dbReference type="ARBA" id="ARBA00032370"/>
    </source>
</evidence>
<evidence type="ECO:0000256" key="16">
    <source>
        <dbReference type="SAM" id="Phobius"/>
    </source>
</evidence>
<keyword evidence="4 16" id="KW-0812">Transmembrane</keyword>
<accession>A0ABW2MVH5</accession>
<evidence type="ECO:0000256" key="15">
    <source>
        <dbReference type="ARBA" id="ARBA00049902"/>
    </source>
</evidence>
<dbReference type="Pfam" id="PF01098">
    <property type="entry name" value="FTSW_RODA_SPOVE"/>
    <property type="match status" value="1"/>
</dbReference>
<comment type="subcellular location">
    <subcellularLocation>
        <location evidence="1">Membrane</location>
        <topology evidence="1">Multi-pass membrane protein</topology>
    </subcellularLocation>
</comment>
<feature type="transmembrane region" description="Helical" evidence="16">
    <location>
        <begin position="115"/>
        <end position="136"/>
    </location>
</feature>
<comment type="caution">
    <text evidence="17">The sequence shown here is derived from an EMBL/GenBank/DDBJ whole genome shotgun (WGS) entry which is preliminary data.</text>
</comment>
<dbReference type="Proteomes" id="UP001596415">
    <property type="component" value="Unassembled WGS sequence"/>
</dbReference>
<comment type="catalytic activity">
    <reaction evidence="15">
        <text>[GlcNAc-(1-&gt;4)-Mur2Ac(oyl-L-Ala-gamma-D-Glu-L-Lys-D-Ala-D-Ala)](n)-di-trans,octa-cis-undecaprenyl diphosphate + beta-D-GlcNAc-(1-&gt;4)-Mur2Ac(oyl-L-Ala-gamma-D-Glu-L-Lys-D-Ala-D-Ala)-di-trans,octa-cis-undecaprenyl diphosphate = [GlcNAc-(1-&gt;4)-Mur2Ac(oyl-L-Ala-gamma-D-Glu-L-Lys-D-Ala-D-Ala)](n+1)-di-trans,octa-cis-undecaprenyl diphosphate + di-trans,octa-cis-undecaprenyl diphosphate + H(+)</text>
        <dbReference type="Rhea" id="RHEA:23708"/>
        <dbReference type="Rhea" id="RHEA-COMP:9602"/>
        <dbReference type="Rhea" id="RHEA-COMP:9603"/>
        <dbReference type="ChEBI" id="CHEBI:15378"/>
        <dbReference type="ChEBI" id="CHEBI:58405"/>
        <dbReference type="ChEBI" id="CHEBI:60033"/>
        <dbReference type="ChEBI" id="CHEBI:78435"/>
        <dbReference type="EC" id="2.4.99.28"/>
    </reaction>
</comment>
<evidence type="ECO:0000256" key="13">
    <source>
        <dbReference type="ARBA" id="ARBA00041418"/>
    </source>
</evidence>
<evidence type="ECO:0000313" key="18">
    <source>
        <dbReference type="Proteomes" id="UP001596415"/>
    </source>
</evidence>
<feature type="transmembrane region" description="Helical" evidence="16">
    <location>
        <begin position="47"/>
        <end position="66"/>
    </location>
</feature>
<evidence type="ECO:0000256" key="14">
    <source>
        <dbReference type="ARBA" id="ARBA00044770"/>
    </source>
</evidence>
<dbReference type="PANTHER" id="PTHR30474">
    <property type="entry name" value="CELL CYCLE PROTEIN"/>
    <property type="match status" value="1"/>
</dbReference>
<feature type="transmembrane region" description="Helical" evidence="16">
    <location>
        <begin position="196"/>
        <end position="217"/>
    </location>
</feature>
<evidence type="ECO:0000256" key="2">
    <source>
        <dbReference type="ARBA" id="ARBA00022676"/>
    </source>
</evidence>
<organism evidence="17 18">
    <name type="scientific">Jejudonia soesokkakensis</name>
    <dbReference type="NCBI Taxonomy" id="1323432"/>
    <lineage>
        <taxon>Bacteria</taxon>
        <taxon>Pseudomonadati</taxon>
        <taxon>Bacteroidota</taxon>
        <taxon>Flavobacteriia</taxon>
        <taxon>Flavobacteriales</taxon>
        <taxon>Flavobacteriaceae</taxon>
        <taxon>Jejudonia</taxon>
    </lineage>
</organism>
<reference evidence="18" key="1">
    <citation type="journal article" date="2019" name="Int. J. Syst. Evol. Microbiol.">
        <title>The Global Catalogue of Microorganisms (GCM) 10K type strain sequencing project: providing services to taxonomists for standard genome sequencing and annotation.</title>
        <authorList>
            <consortium name="The Broad Institute Genomics Platform"/>
            <consortium name="The Broad Institute Genome Sequencing Center for Infectious Disease"/>
            <person name="Wu L."/>
            <person name="Ma J."/>
        </authorList>
    </citation>
    <scope>NUCLEOTIDE SEQUENCE [LARGE SCALE GENOMIC DNA]</scope>
    <source>
        <strain evidence="18">CGMCC 1.16306</strain>
    </source>
</reference>
<evidence type="ECO:0000256" key="11">
    <source>
        <dbReference type="ARBA" id="ARBA00038053"/>
    </source>
</evidence>
<evidence type="ECO:0000256" key="7">
    <source>
        <dbReference type="ARBA" id="ARBA00022989"/>
    </source>
</evidence>
<evidence type="ECO:0000313" key="17">
    <source>
        <dbReference type="EMBL" id="MFC7356796.1"/>
    </source>
</evidence>
<evidence type="ECO:0000256" key="3">
    <source>
        <dbReference type="ARBA" id="ARBA00022679"/>
    </source>
</evidence>
<evidence type="ECO:0000256" key="10">
    <source>
        <dbReference type="ARBA" id="ARBA00033270"/>
    </source>
</evidence>
<comment type="similarity">
    <text evidence="11">Belongs to the SEDS family. FtsW subfamily.</text>
</comment>
<keyword evidence="5" id="KW-0133">Cell shape</keyword>
<feature type="transmembrane region" description="Helical" evidence="16">
    <location>
        <begin position="148"/>
        <end position="166"/>
    </location>
</feature>
<keyword evidence="3" id="KW-0808">Transferase</keyword>
<evidence type="ECO:0000256" key="6">
    <source>
        <dbReference type="ARBA" id="ARBA00022984"/>
    </source>
</evidence>
<dbReference type="InterPro" id="IPR001182">
    <property type="entry name" value="FtsW/RodA"/>
</dbReference>
<dbReference type="PANTHER" id="PTHR30474:SF2">
    <property type="entry name" value="PEPTIDOGLYCAN GLYCOSYLTRANSFERASE FTSW-RELATED"/>
    <property type="match status" value="1"/>
</dbReference>